<proteinExistence type="predicted"/>
<sequence length="154" mass="16987">MYMPSVTQFWAGLVPLPVRLVQCSPTPSAHSLPPPGRIPTRSDLEQRERAWEPSSPRLSLPTHPPRDPVMHGLSMSYRTSTGLHPRSAGAQIHKTNMTAQISHDAAISPPSVPSGTQAAPTRSFLSPFPHRDAVHRHALQGIVATSQDRRRLRY</sequence>
<feature type="region of interest" description="Disordered" evidence="1">
    <location>
        <begin position="26"/>
        <end position="128"/>
    </location>
</feature>
<protein>
    <submittedName>
        <fullName evidence="2">Uncharacterized protein</fullName>
    </submittedName>
</protein>
<organism evidence="2 3">
    <name type="scientific">Immersiella caudata</name>
    <dbReference type="NCBI Taxonomy" id="314043"/>
    <lineage>
        <taxon>Eukaryota</taxon>
        <taxon>Fungi</taxon>
        <taxon>Dikarya</taxon>
        <taxon>Ascomycota</taxon>
        <taxon>Pezizomycotina</taxon>
        <taxon>Sordariomycetes</taxon>
        <taxon>Sordariomycetidae</taxon>
        <taxon>Sordariales</taxon>
        <taxon>Lasiosphaeriaceae</taxon>
        <taxon>Immersiella</taxon>
    </lineage>
</organism>
<dbReference type="EMBL" id="JAULSU010000004">
    <property type="protein sequence ID" value="KAK0619078.1"/>
    <property type="molecule type" value="Genomic_DNA"/>
</dbReference>
<comment type="caution">
    <text evidence="2">The sequence shown here is derived from an EMBL/GenBank/DDBJ whole genome shotgun (WGS) entry which is preliminary data.</text>
</comment>
<keyword evidence="3" id="KW-1185">Reference proteome</keyword>
<gene>
    <name evidence="2" type="ORF">B0T14DRAFT_200026</name>
</gene>
<evidence type="ECO:0000313" key="2">
    <source>
        <dbReference type="EMBL" id="KAK0619078.1"/>
    </source>
</evidence>
<accession>A0AA39WP94</accession>
<evidence type="ECO:0000256" key="1">
    <source>
        <dbReference type="SAM" id="MobiDB-lite"/>
    </source>
</evidence>
<reference evidence="2" key="1">
    <citation type="submission" date="2023-06" db="EMBL/GenBank/DDBJ databases">
        <title>Genome-scale phylogeny and comparative genomics of the fungal order Sordariales.</title>
        <authorList>
            <consortium name="Lawrence Berkeley National Laboratory"/>
            <person name="Hensen N."/>
            <person name="Bonometti L."/>
            <person name="Westerberg I."/>
            <person name="Brannstrom I.O."/>
            <person name="Guillou S."/>
            <person name="Cros-Aarteil S."/>
            <person name="Calhoun S."/>
            <person name="Haridas S."/>
            <person name="Kuo A."/>
            <person name="Mondo S."/>
            <person name="Pangilinan J."/>
            <person name="Riley R."/>
            <person name="Labutti K."/>
            <person name="Andreopoulos B."/>
            <person name="Lipzen A."/>
            <person name="Chen C."/>
            <person name="Yanf M."/>
            <person name="Daum C."/>
            <person name="Ng V."/>
            <person name="Clum A."/>
            <person name="Steindorff A."/>
            <person name="Ohm R."/>
            <person name="Martin F."/>
            <person name="Silar P."/>
            <person name="Natvig D."/>
            <person name="Lalanne C."/>
            <person name="Gautier V."/>
            <person name="Ament-Velasquez S.L."/>
            <person name="Kruys A."/>
            <person name="Hutchinson M.I."/>
            <person name="Powell A.J."/>
            <person name="Barry K."/>
            <person name="Miller A.N."/>
            <person name="Grigoriev I.V."/>
            <person name="Debuchy R."/>
            <person name="Gladieux P."/>
            <person name="Thoren M.H."/>
            <person name="Johannesson H."/>
        </authorList>
    </citation>
    <scope>NUCLEOTIDE SEQUENCE</scope>
    <source>
        <strain evidence="2">CBS 606.72</strain>
    </source>
</reference>
<dbReference type="AlphaFoldDB" id="A0AA39WP94"/>
<feature type="compositionally biased region" description="Polar residues" evidence="1">
    <location>
        <begin position="113"/>
        <end position="124"/>
    </location>
</feature>
<dbReference type="Proteomes" id="UP001175000">
    <property type="component" value="Unassembled WGS sequence"/>
</dbReference>
<feature type="compositionally biased region" description="Basic and acidic residues" evidence="1">
    <location>
        <begin position="40"/>
        <end position="51"/>
    </location>
</feature>
<evidence type="ECO:0000313" key="3">
    <source>
        <dbReference type="Proteomes" id="UP001175000"/>
    </source>
</evidence>
<name>A0AA39WP94_9PEZI</name>